<evidence type="ECO:0000256" key="1">
    <source>
        <dbReference type="ARBA" id="ARBA00022801"/>
    </source>
</evidence>
<dbReference type="Proteomes" id="UP000244940">
    <property type="component" value="Unassembled WGS sequence"/>
</dbReference>
<comment type="caution">
    <text evidence="3">The sequence shown here is derived from an EMBL/GenBank/DDBJ whole genome shotgun (WGS) entry which is preliminary data.</text>
</comment>
<dbReference type="PANTHER" id="PTHR46018:SF2">
    <property type="entry name" value="ZINC PHOSPHODIESTERASE ELAC PROTEIN 1"/>
    <property type="match status" value="1"/>
</dbReference>
<dbReference type="SMART" id="SM00849">
    <property type="entry name" value="Lactamase_B"/>
    <property type="match status" value="1"/>
</dbReference>
<organism evidence="3 4">
    <name type="scientific">Pararhodobacter marinus</name>
    <dbReference type="NCBI Taxonomy" id="2184063"/>
    <lineage>
        <taxon>Bacteria</taxon>
        <taxon>Pseudomonadati</taxon>
        <taxon>Pseudomonadota</taxon>
        <taxon>Alphaproteobacteria</taxon>
        <taxon>Rhodobacterales</taxon>
        <taxon>Paracoccaceae</taxon>
        <taxon>Pararhodobacter</taxon>
    </lineage>
</organism>
<sequence>MTDDVLKVTLLGTGIPNPSIHAFGTSTLIEAGGEKVMIDCGRGAVIRMSQLGIPVGYVDTVILSHYHSDHYSGIFDLLMSGTIPQGWAGRGGPLTVYGPEGLEDLAEGAWQATRPDRTIRVNDNEIDPEHMRIIPHVYTEGVVYDRGGLVIRAILVDHGDNIPSAYGFRVEYKGRVFVHSHDTRYNENLISQAKGADVFIHEIAAARDTTLANYPKVKVAIDHHASPTDVGRVFAQTQPRLAMLTHLALLPPDPLPMDDLLSELAAEYDGIVLVAEDLMTIRIGANISVEPYRHPAR</sequence>
<dbReference type="PANTHER" id="PTHR46018">
    <property type="entry name" value="ZINC PHOSPHODIESTERASE ELAC PROTEIN 1"/>
    <property type="match status" value="1"/>
</dbReference>
<keyword evidence="4" id="KW-1185">Reference proteome</keyword>
<name>A0A2U2C5D6_9RHOB</name>
<dbReference type="InterPro" id="IPR044094">
    <property type="entry name" value="AtsA-like_MBL-fold"/>
</dbReference>
<dbReference type="GeneID" id="94367003"/>
<evidence type="ECO:0000313" key="3">
    <source>
        <dbReference type="EMBL" id="PWE27106.1"/>
    </source>
</evidence>
<reference evidence="3 4" key="1">
    <citation type="submission" date="2018-05" db="EMBL/GenBank/DDBJ databases">
        <title>Pararhodobacter marina sp. nov., isolated from deep-sea water of the Indian Ocean.</title>
        <authorList>
            <person name="Lai Q.Sr."/>
            <person name="Liu X."/>
            <person name="Shao Z."/>
        </authorList>
    </citation>
    <scope>NUCLEOTIDE SEQUENCE [LARGE SCALE GENOMIC DNA]</scope>
    <source>
        <strain evidence="3 4">CIC4N-9</strain>
    </source>
</reference>
<dbReference type="InterPro" id="IPR001279">
    <property type="entry name" value="Metallo-B-lactamas"/>
</dbReference>
<dbReference type="RefSeq" id="WP_109534953.1">
    <property type="nucleotide sequence ID" value="NZ_QEYD01000013.1"/>
</dbReference>
<dbReference type="EMBL" id="QEYD01000013">
    <property type="protein sequence ID" value="PWE27106.1"/>
    <property type="molecule type" value="Genomic_DNA"/>
</dbReference>
<dbReference type="CDD" id="cd07719">
    <property type="entry name" value="arylsulfatase_AtsA-like_MBL-fold"/>
    <property type="match status" value="1"/>
</dbReference>
<dbReference type="OrthoDB" id="9803916at2"/>
<keyword evidence="1 3" id="KW-0378">Hydrolase</keyword>
<dbReference type="GO" id="GO:0042781">
    <property type="term" value="F:3'-tRNA processing endoribonuclease activity"/>
    <property type="evidence" value="ECO:0007669"/>
    <property type="project" value="TreeGrafter"/>
</dbReference>
<proteinExistence type="predicted"/>
<evidence type="ECO:0000313" key="4">
    <source>
        <dbReference type="Proteomes" id="UP000244940"/>
    </source>
</evidence>
<evidence type="ECO:0000259" key="2">
    <source>
        <dbReference type="SMART" id="SM00849"/>
    </source>
</evidence>
<protein>
    <submittedName>
        <fullName evidence="3">MBL fold metallo-hydrolase</fullName>
    </submittedName>
</protein>
<dbReference type="InterPro" id="IPR036866">
    <property type="entry name" value="RibonucZ/Hydroxyglut_hydro"/>
</dbReference>
<dbReference type="SUPFAM" id="SSF56281">
    <property type="entry name" value="Metallo-hydrolase/oxidoreductase"/>
    <property type="match status" value="1"/>
</dbReference>
<gene>
    <name evidence="3" type="ORF">C4N9_19085</name>
</gene>
<dbReference type="Pfam" id="PF12706">
    <property type="entry name" value="Lactamase_B_2"/>
    <property type="match status" value="1"/>
</dbReference>
<accession>A0A2U2C5D6</accession>
<dbReference type="AlphaFoldDB" id="A0A2U2C5D6"/>
<dbReference type="Gene3D" id="3.60.15.10">
    <property type="entry name" value="Ribonuclease Z/Hydroxyacylglutathione hydrolase-like"/>
    <property type="match status" value="1"/>
</dbReference>
<feature type="domain" description="Metallo-beta-lactamase" evidence="2">
    <location>
        <begin position="23"/>
        <end position="223"/>
    </location>
</feature>